<evidence type="ECO:0000256" key="1">
    <source>
        <dbReference type="ARBA" id="ARBA00004141"/>
    </source>
</evidence>
<keyword evidence="3 5" id="KW-1133">Transmembrane helix</keyword>
<feature type="transmembrane region" description="Helical" evidence="5">
    <location>
        <begin position="103"/>
        <end position="122"/>
    </location>
</feature>
<evidence type="ECO:0000256" key="3">
    <source>
        <dbReference type="ARBA" id="ARBA00022989"/>
    </source>
</evidence>
<accession>A0ABU8LV98</accession>
<feature type="transmembrane region" description="Helical" evidence="5">
    <location>
        <begin position="73"/>
        <end position="91"/>
    </location>
</feature>
<gene>
    <name evidence="6" type="ORF">WDU96_11320</name>
</gene>
<dbReference type="EMBL" id="JBBDGL010000003">
    <property type="protein sequence ID" value="MEJ1156186.1"/>
    <property type="molecule type" value="Genomic_DNA"/>
</dbReference>
<evidence type="ECO:0000256" key="2">
    <source>
        <dbReference type="ARBA" id="ARBA00022692"/>
    </source>
</evidence>
<organism evidence="6 7">
    <name type="scientific">Microbacterium marmarense</name>
    <dbReference type="NCBI Taxonomy" id="3122051"/>
    <lineage>
        <taxon>Bacteria</taxon>
        <taxon>Bacillati</taxon>
        <taxon>Actinomycetota</taxon>
        <taxon>Actinomycetes</taxon>
        <taxon>Micrococcales</taxon>
        <taxon>Microbacteriaceae</taxon>
        <taxon>Microbacterium</taxon>
    </lineage>
</organism>
<feature type="transmembrane region" description="Helical" evidence="5">
    <location>
        <begin position="6"/>
        <end position="25"/>
    </location>
</feature>
<keyword evidence="2 5" id="KW-0812">Transmembrane</keyword>
<sequence length="123" mass="12599">MIIALWILNGILALAFLAAGAMKALRSKDALRASGGMEWVDGFSPAAIRLIGVAEVLGAVGLILPLLTGIAPILTPIAATALTILMIGATVTHARRHEKVVPTLVLTVLTIASAILGFVVVLG</sequence>
<comment type="subcellular location">
    <subcellularLocation>
        <location evidence="1">Membrane</location>
        <topology evidence="1">Multi-pass membrane protein</topology>
    </subcellularLocation>
</comment>
<evidence type="ECO:0000256" key="5">
    <source>
        <dbReference type="SAM" id="Phobius"/>
    </source>
</evidence>
<proteinExistence type="predicted"/>
<keyword evidence="4 5" id="KW-0472">Membrane</keyword>
<dbReference type="RefSeq" id="WP_337338621.1">
    <property type="nucleotide sequence ID" value="NZ_JBBDGL010000003.1"/>
</dbReference>
<dbReference type="Pfam" id="PF13564">
    <property type="entry name" value="DoxX_2"/>
    <property type="match status" value="1"/>
</dbReference>
<comment type="caution">
    <text evidence="6">The sequence shown here is derived from an EMBL/GenBank/DDBJ whole genome shotgun (WGS) entry which is preliminary data.</text>
</comment>
<keyword evidence="7" id="KW-1185">Reference proteome</keyword>
<evidence type="ECO:0000313" key="6">
    <source>
        <dbReference type="EMBL" id="MEJ1156186.1"/>
    </source>
</evidence>
<reference evidence="6 7" key="1">
    <citation type="submission" date="2024-02" db="EMBL/GenBank/DDBJ databases">
        <authorList>
            <person name="Saticioglu I.B."/>
        </authorList>
    </citation>
    <scope>NUCLEOTIDE SEQUENCE [LARGE SCALE GENOMIC DNA]</scope>
    <source>
        <strain evidence="6 7">Mu-86</strain>
    </source>
</reference>
<name>A0ABU8LV98_9MICO</name>
<dbReference type="InterPro" id="IPR032808">
    <property type="entry name" value="DoxX"/>
</dbReference>
<dbReference type="Proteomes" id="UP001368654">
    <property type="component" value="Unassembled WGS sequence"/>
</dbReference>
<evidence type="ECO:0000313" key="7">
    <source>
        <dbReference type="Proteomes" id="UP001368654"/>
    </source>
</evidence>
<protein>
    <submittedName>
        <fullName evidence="6">DoxX family protein</fullName>
    </submittedName>
</protein>
<evidence type="ECO:0000256" key="4">
    <source>
        <dbReference type="ARBA" id="ARBA00023136"/>
    </source>
</evidence>